<reference evidence="1 2" key="1">
    <citation type="submission" date="2019-07" db="EMBL/GenBank/DDBJ databases">
        <title>Genomics analysis of Aphanomyces spp. identifies a new class of oomycete effector associated with host adaptation.</title>
        <authorList>
            <person name="Gaulin E."/>
        </authorList>
    </citation>
    <scope>NUCLEOTIDE SEQUENCE [LARGE SCALE GENOMIC DNA]</scope>
    <source>
        <strain evidence="1 2">ATCC 201684</strain>
    </source>
</reference>
<proteinExistence type="predicted"/>
<comment type="caution">
    <text evidence="1">The sequence shown here is derived from an EMBL/GenBank/DDBJ whole genome shotgun (WGS) entry which is preliminary data.</text>
</comment>
<dbReference type="PANTHER" id="PTHR31827">
    <property type="entry name" value="EMB|CAB89363.1"/>
    <property type="match status" value="1"/>
</dbReference>
<evidence type="ECO:0000313" key="2">
    <source>
        <dbReference type="Proteomes" id="UP000481153"/>
    </source>
</evidence>
<dbReference type="PANTHER" id="PTHR31827:SF1">
    <property type="entry name" value="EMB|CAB89363.1"/>
    <property type="match status" value="1"/>
</dbReference>
<dbReference type="OrthoDB" id="73726at2759"/>
<evidence type="ECO:0000313" key="1">
    <source>
        <dbReference type="EMBL" id="KAF0724232.1"/>
    </source>
</evidence>
<dbReference type="EMBL" id="VJMJ01000276">
    <property type="protein sequence ID" value="KAF0724232.1"/>
    <property type="molecule type" value="Genomic_DNA"/>
</dbReference>
<dbReference type="AlphaFoldDB" id="A0A6G0WAI5"/>
<protein>
    <submittedName>
        <fullName evidence="1">Uncharacterized protein</fullName>
    </submittedName>
</protein>
<gene>
    <name evidence="1" type="ORF">Ae201684_017045</name>
</gene>
<dbReference type="VEuPathDB" id="FungiDB:AeMF1_001305"/>
<organism evidence="1 2">
    <name type="scientific">Aphanomyces euteiches</name>
    <dbReference type="NCBI Taxonomy" id="100861"/>
    <lineage>
        <taxon>Eukaryota</taxon>
        <taxon>Sar</taxon>
        <taxon>Stramenopiles</taxon>
        <taxon>Oomycota</taxon>
        <taxon>Saprolegniomycetes</taxon>
        <taxon>Saprolegniales</taxon>
        <taxon>Verrucalvaceae</taxon>
        <taxon>Aphanomyces</taxon>
    </lineage>
</organism>
<name>A0A6G0WAI5_9STRA</name>
<sequence>MTQCYFNDCSNPVLPNSWKCLFHKHRSRCLVAHCQNQVYARKLCARHGGKKQCTFAGCNLNARLGDVCCKHGAGDLKKICVHDGCTRQVHARHRCVRHGGGQQCKADGCRTHARTGGFCRRHSHLYLLQKSKKDQDTALLEALMPKECDDALQLDADSLVRDINCIDLNTQYPLKQPPELKVSMEILHMLENLQ</sequence>
<accession>A0A6G0WAI5</accession>
<dbReference type="Proteomes" id="UP000481153">
    <property type="component" value="Unassembled WGS sequence"/>
</dbReference>
<keyword evidence="2" id="KW-1185">Reference proteome</keyword>